<evidence type="ECO:0000313" key="9">
    <source>
        <dbReference type="Proteomes" id="UP000033452"/>
    </source>
</evidence>
<dbReference type="RefSeq" id="WP_046007097.1">
    <property type="nucleotide sequence ID" value="NZ_JXYA01000064.1"/>
</dbReference>
<dbReference type="SMART" id="SM00827">
    <property type="entry name" value="PKS_AT"/>
    <property type="match status" value="1"/>
</dbReference>
<evidence type="ECO:0000256" key="4">
    <source>
        <dbReference type="ARBA" id="ARBA00022553"/>
    </source>
</evidence>
<evidence type="ECO:0000256" key="5">
    <source>
        <dbReference type="ARBA" id="ARBA00022679"/>
    </source>
</evidence>
<dbReference type="Pfam" id="PF00109">
    <property type="entry name" value="ketoacyl-synt"/>
    <property type="match status" value="1"/>
</dbReference>
<accession>A0A0F4QDB6</accession>
<evidence type="ECO:0000256" key="2">
    <source>
        <dbReference type="ARBA" id="ARBA00006484"/>
    </source>
</evidence>
<keyword evidence="3" id="KW-0596">Phosphopantetheine</keyword>
<dbReference type="GO" id="GO:0004315">
    <property type="term" value="F:3-oxoacyl-[acyl-carrier-protein] synthase activity"/>
    <property type="evidence" value="ECO:0007669"/>
    <property type="project" value="InterPro"/>
</dbReference>
<dbReference type="Gene3D" id="3.40.50.720">
    <property type="entry name" value="NAD(P)-binding Rossmann-like Domain"/>
    <property type="match status" value="1"/>
</dbReference>
<dbReference type="Pfam" id="PF02801">
    <property type="entry name" value="Ketoacyl-synt_C"/>
    <property type="match status" value="1"/>
</dbReference>
<name>A0A0F4QDB6_9GAMM</name>
<dbReference type="SUPFAM" id="SSF47336">
    <property type="entry name" value="ACP-like"/>
    <property type="match status" value="1"/>
</dbReference>
<evidence type="ECO:0000313" key="8">
    <source>
        <dbReference type="EMBL" id="KJZ05698.1"/>
    </source>
</evidence>
<dbReference type="InterPro" id="IPR014043">
    <property type="entry name" value="Acyl_transferase_dom"/>
</dbReference>
<dbReference type="PATRIC" id="fig|43658.5.peg.4618"/>
<proteinExistence type="inferred from homology"/>
<dbReference type="Gene3D" id="3.30.70.3290">
    <property type="match status" value="1"/>
</dbReference>
<keyword evidence="5" id="KW-0808">Transferase</keyword>
<dbReference type="InterPro" id="IPR009081">
    <property type="entry name" value="PP-bd_ACP"/>
</dbReference>
<keyword evidence="9" id="KW-1185">Reference proteome</keyword>
<dbReference type="GO" id="GO:0004312">
    <property type="term" value="F:fatty acid synthase activity"/>
    <property type="evidence" value="ECO:0007669"/>
    <property type="project" value="TreeGrafter"/>
</dbReference>
<dbReference type="PROSITE" id="PS00012">
    <property type="entry name" value="PHOSPHOPANTETHEINE"/>
    <property type="match status" value="1"/>
</dbReference>
<protein>
    <submittedName>
        <fullName evidence="8">Beta-ketoacyl synthase</fullName>
    </submittedName>
</protein>
<dbReference type="OrthoDB" id="9778690at2"/>
<reference evidence="8 9" key="1">
    <citation type="journal article" date="2015" name="BMC Genomics">
        <title>Genome mining reveals unlocked bioactive potential of marine Gram-negative bacteria.</title>
        <authorList>
            <person name="Machado H."/>
            <person name="Sonnenschein E.C."/>
            <person name="Melchiorsen J."/>
            <person name="Gram L."/>
        </authorList>
    </citation>
    <scope>NUCLEOTIDE SEQUENCE [LARGE SCALE GENOMIC DNA]</scope>
    <source>
        <strain evidence="8 9">S2471</strain>
    </source>
</reference>
<comment type="pathway">
    <text evidence="1">Lipid metabolism; fatty acid biosynthesis.</text>
</comment>
<dbReference type="UniPathway" id="UPA00094"/>
<dbReference type="SUPFAM" id="SSF55048">
    <property type="entry name" value="Probable ACP-binding domain of malonyl-CoA ACP transacylase"/>
    <property type="match status" value="1"/>
</dbReference>
<dbReference type="Gene3D" id="3.30.70.250">
    <property type="entry name" value="Malonyl-CoA ACP transacylase, ACP-binding"/>
    <property type="match status" value="1"/>
</dbReference>
<dbReference type="InterPro" id="IPR013968">
    <property type="entry name" value="PKS_KR"/>
</dbReference>
<dbReference type="InterPro" id="IPR014030">
    <property type="entry name" value="Ketoacyl_synth_N"/>
</dbReference>
<dbReference type="PROSITE" id="PS52004">
    <property type="entry name" value="KS3_2"/>
    <property type="match status" value="1"/>
</dbReference>
<dbReference type="PANTHER" id="PTHR43775">
    <property type="entry name" value="FATTY ACID SYNTHASE"/>
    <property type="match status" value="1"/>
</dbReference>
<dbReference type="Gene3D" id="3.40.47.10">
    <property type="match status" value="1"/>
</dbReference>
<dbReference type="Pfam" id="PF00550">
    <property type="entry name" value="PP-binding"/>
    <property type="match status" value="1"/>
</dbReference>
<feature type="domain" description="Ketosynthase family 3 (KS3)" evidence="7">
    <location>
        <begin position="8"/>
        <end position="428"/>
    </location>
</feature>
<dbReference type="InterPro" id="IPR016039">
    <property type="entry name" value="Thiolase-like"/>
</dbReference>
<dbReference type="PANTHER" id="PTHR43775:SF51">
    <property type="entry name" value="INACTIVE PHENOLPHTHIOCEROL SYNTHESIS POLYKETIDE SYNTHASE TYPE I PKS1-RELATED"/>
    <property type="match status" value="1"/>
</dbReference>
<dbReference type="Gene3D" id="1.10.1200.10">
    <property type="entry name" value="ACP-like"/>
    <property type="match status" value="1"/>
</dbReference>
<dbReference type="SUPFAM" id="SSF53901">
    <property type="entry name" value="Thiolase-like"/>
    <property type="match status" value="1"/>
</dbReference>
<keyword evidence="4" id="KW-0597">Phosphoprotein</keyword>
<dbReference type="SMART" id="SM00825">
    <property type="entry name" value="PKS_KS"/>
    <property type="match status" value="1"/>
</dbReference>
<dbReference type="InterPro" id="IPR016036">
    <property type="entry name" value="Malonyl_transacylase_ACP-bd"/>
</dbReference>
<dbReference type="GO" id="GO:0006633">
    <property type="term" value="P:fatty acid biosynthetic process"/>
    <property type="evidence" value="ECO:0007669"/>
    <property type="project" value="UniProtKB-UniPathway"/>
</dbReference>
<evidence type="ECO:0000256" key="1">
    <source>
        <dbReference type="ARBA" id="ARBA00005194"/>
    </source>
</evidence>
<dbReference type="CDD" id="cd00833">
    <property type="entry name" value="PKS"/>
    <property type="match status" value="1"/>
</dbReference>
<dbReference type="InterPro" id="IPR018201">
    <property type="entry name" value="Ketoacyl_synth_AS"/>
</dbReference>
<dbReference type="InterPro" id="IPR006162">
    <property type="entry name" value="Ppantetheine_attach_site"/>
</dbReference>
<dbReference type="InterPro" id="IPR050091">
    <property type="entry name" value="PKS_NRPS_Biosynth_Enz"/>
</dbReference>
<evidence type="ECO:0000256" key="3">
    <source>
        <dbReference type="ARBA" id="ARBA00022450"/>
    </source>
</evidence>
<dbReference type="InterPro" id="IPR057326">
    <property type="entry name" value="KR_dom"/>
</dbReference>
<dbReference type="InterPro" id="IPR020841">
    <property type="entry name" value="PKS_Beta-ketoAc_synthase_dom"/>
</dbReference>
<dbReference type="InterPro" id="IPR036291">
    <property type="entry name" value="NAD(P)-bd_dom_sf"/>
</dbReference>
<evidence type="ECO:0000259" key="6">
    <source>
        <dbReference type="PROSITE" id="PS50075"/>
    </source>
</evidence>
<dbReference type="InterPro" id="IPR001227">
    <property type="entry name" value="Ac_transferase_dom_sf"/>
</dbReference>
<dbReference type="EMBL" id="JXYA01000064">
    <property type="protein sequence ID" value="KJZ05698.1"/>
    <property type="molecule type" value="Genomic_DNA"/>
</dbReference>
<dbReference type="InterPro" id="IPR016035">
    <property type="entry name" value="Acyl_Trfase/lysoPLipase"/>
</dbReference>
<organism evidence="8 9">
    <name type="scientific">Pseudoalteromonas rubra</name>
    <dbReference type="NCBI Taxonomy" id="43658"/>
    <lineage>
        <taxon>Bacteria</taxon>
        <taxon>Pseudomonadati</taxon>
        <taxon>Pseudomonadota</taxon>
        <taxon>Gammaproteobacteria</taxon>
        <taxon>Alteromonadales</taxon>
        <taxon>Pseudoalteromonadaceae</taxon>
        <taxon>Pseudoalteromonas</taxon>
    </lineage>
</organism>
<dbReference type="SMART" id="SM00822">
    <property type="entry name" value="PKS_KR"/>
    <property type="match status" value="1"/>
</dbReference>
<evidence type="ECO:0000259" key="7">
    <source>
        <dbReference type="PROSITE" id="PS52004"/>
    </source>
</evidence>
<dbReference type="Pfam" id="PF08659">
    <property type="entry name" value="KR"/>
    <property type="match status" value="1"/>
</dbReference>
<feature type="domain" description="Carrier" evidence="6">
    <location>
        <begin position="1382"/>
        <end position="1457"/>
    </location>
</feature>
<dbReference type="InterPro" id="IPR032821">
    <property type="entry name" value="PKS_assoc"/>
</dbReference>
<dbReference type="SUPFAM" id="SSF52151">
    <property type="entry name" value="FabD/lysophospholipase-like"/>
    <property type="match status" value="1"/>
</dbReference>
<dbReference type="Pfam" id="PF00698">
    <property type="entry name" value="Acyl_transf_1"/>
    <property type="match status" value="1"/>
</dbReference>
<dbReference type="Gene3D" id="3.40.366.10">
    <property type="entry name" value="Malonyl-Coenzyme A Acyl Carrier Protein, domain 2"/>
    <property type="match status" value="1"/>
</dbReference>
<dbReference type="Pfam" id="PF16197">
    <property type="entry name" value="KAsynt_C_assoc"/>
    <property type="match status" value="1"/>
</dbReference>
<dbReference type="InterPro" id="IPR036736">
    <property type="entry name" value="ACP-like_sf"/>
</dbReference>
<comment type="caution">
    <text evidence="8">The sequence shown here is derived from an EMBL/GenBank/DDBJ whole genome shotgun (WGS) entry which is preliminary data.</text>
</comment>
<dbReference type="PROSITE" id="PS00606">
    <property type="entry name" value="KS3_1"/>
    <property type="match status" value="1"/>
</dbReference>
<gene>
    <name evidence="8" type="ORF">TW77_21925</name>
</gene>
<dbReference type="SUPFAM" id="SSF51735">
    <property type="entry name" value="NAD(P)-binding Rossmann-fold domains"/>
    <property type="match status" value="2"/>
</dbReference>
<comment type="similarity">
    <text evidence="2">Belongs to the short-chain dehydrogenases/reductases (SDR) family.</text>
</comment>
<dbReference type="InterPro" id="IPR014031">
    <property type="entry name" value="Ketoacyl_synth_C"/>
</dbReference>
<sequence>MSEQHYSELDIAIIGMAGRFPDADNVDALWQNIRAGRCAVQSYDDEALRRAGVSESDLNDPDYVKRGIPFDGLAQFDAEFFGYTPKEAEQLDPQQRHFLQTCWHAMAHAGLAQGELTGVYAGCGVPAYLMQNLLQGQQRDITSLLALTNGNDKDSLATRVSYELDLKGPAVTVQTACSTSLVAVHMACRALQNFECDSALAGGVWLNLTPDQGYHAPAGGSLSPSGQLSAFGEQADGILIGSGSAAVVLKRLAEAQEDGDHILAVIKGSAINNDGRDKVGYTAPSVNGQANAIMAALEFADIEPHSVGYIEAHGTGTELGDPIEIAALSQAYGGDAKQYCAIGSAKTNLGHLDAAAGVTGLIKAVQALRHKELPPSLHSQPLNSKIDFASSPFYVNTELKPWHSASVRRAAVSSLGMGGTNAHVILEEYSQQDTEQNSDAPWHMLPISASSQSALVRQTQALADTLQRSPEQFGQLAAQLQHKRSALAVRYACVAENAEQAIAQLLREPQGDKAAAPRVALMFSGQGSQYVTMAQPLLRAVPAFKAAFDEVMGHFPETLQQELHSVFSPADSEILTANQLLNQTRITQPALFVVAYAMAKCYEAHGVVISAMLGHSIGEYAAACLAGVMTLEVATQLVTARGEVLQNMAPGTMLSVMADGETIAPYLNDGLDIAALNSPTNTVIAGTREAIKALQGELKAADIAATRLHVSHAFHSHLTEAVLPDFASTLEQVLSVSPLRAPEVPFVSNVTGDWIAAEQACSAQYWLDHIRQPVNFVAGVKVLAENTDVLIEAGPGDTLQKLAKQTLSEDKVVLHSVSHARDLKAPLPPFAKTLAKLWQLGCAIDFTQLTARPHGQANLLPEYVFADTEYWVEPGAVTKAAANVTNNAVQQGAQLYAPQWQQCVAPQKVSSLAGKRVLLLAADVPLVTQLSAALTEAGALLTQIWQGEAFSALDAQTYRLNLQDAAQLSELSAAVGEFDQVIDTRFTQSLSTDVLAYNTLLPVVQWLMSLGGRPLSIVATELFNVLGDDAVSVQKASLLGLTRVAPLELSAQSCQVLALTQQMADNPSQKLSNRLVADLAQGEGEIAYRGAHRFTLTQTAVTAQPTPSAAPEVTLITGGLGGIGLTLAQHLAGQGHTLVLQTRQSMAEPAQWAQLSEDEQQPQKLRARYQQLHALQQSGARLKVISADVTDLTQMQMALNEVQAETGPVTQVIHAAGLPGGGLLNEISAEQAQQSAVAKVQGTQALLQLFAETPLTRMVLCSCLASIVGAFAQSDYCAANSYLDAVAQQEHPFTVQVLNWDAWINTGMTANMTLADGLGLSHKEACQLLDAALSLDLPQVYCASTEWSQLCAATRATEQALLARLNKPKGHARPELAVEYEAPESELEHKLVALWAEYLGFEQIGIFDSMLELGGDSLVAIQMLAKAKQMFAVELEPAAFFEDPTIDNLAFMIEEQLVAQLQSH</sequence>
<dbReference type="PROSITE" id="PS50075">
    <property type="entry name" value="CARRIER"/>
    <property type="match status" value="1"/>
</dbReference>
<dbReference type="Proteomes" id="UP000033452">
    <property type="component" value="Unassembled WGS sequence"/>
</dbReference>